<keyword evidence="2 5" id="KW-0547">Nucleotide-binding</keyword>
<gene>
    <name evidence="7" type="ordered locus">Desku_0802</name>
</gene>
<dbReference type="FunFam" id="3.30.1490.20:FF:000020">
    <property type="entry name" value="Protein lysine acetyltransferase"/>
    <property type="match status" value="1"/>
</dbReference>
<dbReference type="SUPFAM" id="SSF51735">
    <property type="entry name" value="NAD(P)-binding Rossmann-fold domains"/>
    <property type="match status" value="1"/>
</dbReference>
<dbReference type="Proteomes" id="UP000009229">
    <property type="component" value="Chromosome"/>
</dbReference>
<keyword evidence="3 5" id="KW-0067">ATP-binding</keyword>
<dbReference type="PANTHER" id="PTHR43334">
    <property type="entry name" value="ACETATE--COA LIGASE [ADP-FORMING]"/>
    <property type="match status" value="1"/>
</dbReference>
<dbReference type="Pfam" id="PF13607">
    <property type="entry name" value="Succ_CoA_lig"/>
    <property type="match status" value="1"/>
</dbReference>
<dbReference type="InterPro" id="IPR003781">
    <property type="entry name" value="CoA-bd"/>
</dbReference>
<evidence type="ECO:0000256" key="5">
    <source>
        <dbReference type="PROSITE-ProRule" id="PRU00409"/>
    </source>
</evidence>
<sequence>MMDIDLEFFFKPRSIAIIGASADFSTISGKPLLYLREHGYQGKIFLVNPKYKEIAGYPCYPSIIEVPEPVDLALIAVNYKRVLSVLEQCAQKGVRFATIFSSGFAEVGEEGRILQQKLADLATRTNLRLCGPNCQGMVNLYDKVAAAFSASLDIKPLMPGPVGFVTQSGALGYSIFNLAQEEGIGFSYVVSTGNEVDLDSLDFISYLLEDKNTRIVFTYMEGIQDGRKFTRIADRALELGKPLAVLKVGRSEVGSKAASSHTAALTGSDQVYSAFFKQKGIIRVADIEEFIDFAKLASSGFKFTRGKKLGIITTSGGAGVLAADVAEESGLQIQQLQESTRRQILTIIPSYGSALNPVDITAQVINEPEAFREVLWTIVNDPGIDALVIVLTMVTGALGIRIAQDVVKIRSLIDKPIAVAWTAGDTLTSDCLKVLKSAGVPYYKSPVRCVRAMAHLLNYSTFRCEWKERINSLPQKVSFVSSVSKEVHELLAGTGKEMTERETKKLLASYGIPVTQEELARNQEEALQIAKNIGYPVALKVDSPDIMHKTEAKAIRLGIANEIELVEAFQDVLDNARNYAPDARLNGVLVQEMLSKEGVEVIIGVKNDLHFGPIIMFGLGGIYVEILKDVSLRVAPVSLDEAYSMIKEIRGYSLLAGARGRLPVDCVALADVIVKVSTMAMELKNELAELDINPLIVLPEGQGVKVVDALLIKR</sequence>
<evidence type="ECO:0000313" key="8">
    <source>
        <dbReference type="Proteomes" id="UP000009229"/>
    </source>
</evidence>
<evidence type="ECO:0000259" key="6">
    <source>
        <dbReference type="PROSITE" id="PS50975"/>
    </source>
</evidence>
<dbReference type="InterPro" id="IPR016102">
    <property type="entry name" value="Succinyl-CoA_synth-like"/>
</dbReference>
<dbReference type="Pfam" id="PF19045">
    <property type="entry name" value="Ligase_CoA_2"/>
    <property type="match status" value="1"/>
</dbReference>
<evidence type="ECO:0000256" key="4">
    <source>
        <dbReference type="ARBA" id="ARBA00060888"/>
    </source>
</evidence>
<dbReference type="GO" id="GO:0046872">
    <property type="term" value="F:metal ion binding"/>
    <property type="evidence" value="ECO:0007669"/>
    <property type="project" value="InterPro"/>
</dbReference>
<dbReference type="Gene3D" id="3.40.50.720">
    <property type="entry name" value="NAD(P)-binding Rossmann-like Domain"/>
    <property type="match status" value="1"/>
</dbReference>
<keyword evidence="8" id="KW-1185">Reference proteome</keyword>
<dbReference type="EMBL" id="CP002770">
    <property type="protein sequence ID" value="AEG14406.1"/>
    <property type="molecule type" value="Genomic_DNA"/>
</dbReference>
<dbReference type="SMART" id="SM00881">
    <property type="entry name" value="CoA_binding"/>
    <property type="match status" value="1"/>
</dbReference>
<dbReference type="Pfam" id="PF13380">
    <property type="entry name" value="CoA_binding_2"/>
    <property type="match status" value="1"/>
</dbReference>
<dbReference type="PROSITE" id="PS50975">
    <property type="entry name" value="ATP_GRASP"/>
    <property type="match status" value="1"/>
</dbReference>
<dbReference type="InterPro" id="IPR013815">
    <property type="entry name" value="ATP_grasp_subdomain_1"/>
</dbReference>
<evidence type="ECO:0000313" key="7">
    <source>
        <dbReference type="EMBL" id="AEG14406.1"/>
    </source>
</evidence>
<dbReference type="SUPFAM" id="SSF56059">
    <property type="entry name" value="Glutathione synthetase ATP-binding domain-like"/>
    <property type="match status" value="1"/>
</dbReference>
<evidence type="ECO:0000256" key="3">
    <source>
        <dbReference type="ARBA" id="ARBA00022840"/>
    </source>
</evidence>
<dbReference type="AlphaFoldDB" id="A0AAU8PBE9"/>
<name>A0AAU8PBE9_DESK7</name>
<evidence type="ECO:0000256" key="1">
    <source>
        <dbReference type="ARBA" id="ARBA00022598"/>
    </source>
</evidence>
<protein>
    <submittedName>
        <fullName evidence="7">CoA-binding domain protein</fullName>
    </submittedName>
</protein>
<accession>A0AAU8PBE9</accession>
<organism evidence="7 8">
    <name type="scientific">Desulfofundulus kuznetsovii (strain DSM 6115 / VKM B-1805 / 17)</name>
    <name type="common">Desulfotomaculum kuznetsovii</name>
    <dbReference type="NCBI Taxonomy" id="760568"/>
    <lineage>
        <taxon>Bacteria</taxon>
        <taxon>Bacillati</taxon>
        <taxon>Bacillota</taxon>
        <taxon>Clostridia</taxon>
        <taxon>Eubacteriales</taxon>
        <taxon>Peptococcaceae</taxon>
        <taxon>Desulfofundulus</taxon>
    </lineage>
</organism>
<dbReference type="InterPro" id="IPR043938">
    <property type="entry name" value="Ligase_CoA_dom"/>
</dbReference>
<feature type="domain" description="ATP-grasp" evidence="6">
    <location>
        <begin position="504"/>
        <end position="540"/>
    </location>
</feature>
<comment type="similarity">
    <text evidence="4">In the N-terminal section; belongs to the acetate CoA ligase alpha subunit family.</text>
</comment>
<dbReference type="InterPro" id="IPR036291">
    <property type="entry name" value="NAD(P)-bd_dom_sf"/>
</dbReference>
<dbReference type="SUPFAM" id="SSF52210">
    <property type="entry name" value="Succinyl-CoA synthetase domains"/>
    <property type="match status" value="2"/>
</dbReference>
<evidence type="ECO:0000256" key="2">
    <source>
        <dbReference type="ARBA" id="ARBA00022741"/>
    </source>
</evidence>
<dbReference type="GO" id="GO:0005524">
    <property type="term" value="F:ATP binding"/>
    <property type="evidence" value="ECO:0007669"/>
    <property type="project" value="UniProtKB-UniRule"/>
</dbReference>
<keyword evidence="1" id="KW-0436">Ligase</keyword>
<dbReference type="GO" id="GO:0043758">
    <property type="term" value="F:acetate-CoA ligase (ADP-forming) activity"/>
    <property type="evidence" value="ECO:0007669"/>
    <property type="project" value="InterPro"/>
</dbReference>
<dbReference type="InterPro" id="IPR011761">
    <property type="entry name" value="ATP-grasp"/>
</dbReference>
<dbReference type="Gene3D" id="3.40.50.261">
    <property type="entry name" value="Succinyl-CoA synthetase domains"/>
    <property type="match status" value="2"/>
</dbReference>
<reference evidence="8" key="1">
    <citation type="submission" date="2011-05" db="EMBL/GenBank/DDBJ databases">
        <title>Complete sequence of Desulfotomaculum kuznetsovii DSM 6115.</title>
        <authorList>
            <person name="Lucas S."/>
            <person name="Han J."/>
            <person name="Lapidus A."/>
            <person name="Cheng J.-F."/>
            <person name="Goodwin L."/>
            <person name="Pitluck S."/>
            <person name="Peters L."/>
            <person name="Mikhailova N."/>
            <person name="Lu M."/>
            <person name="Saunders E."/>
            <person name="Han C."/>
            <person name="Tapia R."/>
            <person name="Land M."/>
            <person name="Hauser L."/>
            <person name="Kyrpides N."/>
            <person name="Ivanova N."/>
            <person name="Pagani I."/>
            <person name="Nazina T."/>
            <person name="Ivanova A."/>
            <person name="Parshina S."/>
            <person name="Kuever J."/>
            <person name="Muyzer G."/>
            <person name="Plugge C."/>
            <person name="Stams A."/>
            <person name="Woyke T."/>
        </authorList>
    </citation>
    <scope>NUCLEOTIDE SEQUENCE [LARGE SCALE GENOMIC DNA]</scope>
    <source>
        <strain evidence="8">DSM 6115 / VKM B-1805 / 17</strain>
    </source>
</reference>
<proteinExistence type="inferred from homology"/>
<dbReference type="Gene3D" id="3.30.1490.20">
    <property type="entry name" value="ATP-grasp fold, A domain"/>
    <property type="match status" value="1"/>
</dbReference>
<dbReference type="Pfam" id="PF13549">
    <property type="entry name" value="ATP-grasp_5"/>
    <property type="match status" value="1"/>
</dbReference>
<dbReference type="InterPro" id="IPR051538">
    <property type="entry name" value="Acyl-CoA_Synth/Transferase"/>
</dbReference>
<dbReference type="PANTHER" id="PTHR43334:SF1">
    <property type="entry name" value="3-HYDROXYPROPIONATE--COA LIGASE [ADP-FORMING]"/>
    <property type="match status" value="1"/>
</dbReference>
<dbReference type="Gene3D" id="3.30.470.20">
    <property type="entry name" value="ATP-grasp fold, B domain"/>
    <property type="match status" value="1"/>
</dbReference>
<dbReference type="InterPro" id="IPR032875">
    <property type="entry name" value="Succ_CoA_lig_flav_dom"/>
</dbReference>
<dbReference type="KEGG" id="dku:Desku_0802"/>